<reference evidence="2 3" key="1">
    <citation type="journal article" date="2024" name="Int. J. Syst. Evol. Microbiol.">
        <title>Microbacterium memoriense sp. nov., a member of the Actinomycetota from marine beach sediment of the north coast of Portugal.</title>
        <authorList>
            <person name="Santos J.D.N.D."/>
            <person name="Klimek D."/>
            <person name="Calusinska M."/>
            <person name="Lobo-da-Cunha A."/>
            <person name="Catita J."/>
            <person name="Goncalves H."/>
            <person name="Gonzalez I."/>
            <person name="Lage O.M."/>
        </authorList>
    </citation>
    <scope>NUCLEOTIDE SEQUENCE [LARGE SCALE GENOMIC DNA]</scope>
    <source>
        <strain evidence="2 3">PMIC_1C1B</strain>
    </source>
</reference>
<feature type="region of interest" description="Disordered" evidence="1">
    <location>
        <begin position="107"/>
        <end position="129"/>
    </location>
</feature>
<evidence type="ECO:0000313" key="2">
    <source>
        <dbReference type="EMBL" id="MCT9002695.1"/>
    </source>
</evidence>
<evidence type="ECO:0000313" key="3">
    <source>
        <dbReference type="Proteomes" id="UP001300496"/>
    </source>
</evidence>
<dbReference type="EMBL" id="JAODOR010000011">
    <property type="protein sequence ID" value="MCT9002695.1"/>
    <property type="molecule type" value="Genomic_DNA"/>
</dbReference>
<name>A0ABT2PE26_9MICO</name>
<proteinExistence type="predicted"/>
<keyword evidence="3" id="KW-1185">Reference proteome</keyword>
<dbReference type="Proteomes" id="UP001300496">
    <property type="component" value="Unassembled WGS sequence"/>
</dbReference>
<evidence type="ECO:0000256" key="1">
    <source>
        <dbReference type="SAM" id="MobiDB-lite"/>
    </source>
</evidence>
<organism evidence="2 3">
    <name type="scientific">Microbacterium memoriense</name>
    <dbReference type="NCBI Taxonomy" id="2978350"/>
    <lineage>
        <taxon>Bacteria</taxon>
        <taxon>Bacillati</taxon>
        <taxon>Actinomycetota</taxon>
        <taxon>Actinomycetes</taxon>
        <taxon>Micrococcales</taxon>
        <taxon>Microbacteriaceae</taxon>
        <taxon>Microbacterium</taxon>
    </lineage>
</organism>
<dbReference type="RefSeq" id="WP_261607230.1">
    <property type="nucleotide sequence ID" value="NZ_JAODOR010000011.1"/>
</dbReference>
<protein>
    <submittedName>
        <fullName evidence="2">Uncharacterized protein</fullName>
    </submittedName>
</protein>
<sequence>MAGGLVTAAVIAHRPRYVVPPGWASIPVSAENSETARKVFQDAWQSGPRDSIGPFIHRLEAWLASVLDDARDADCFAVILPLGVPWQVPVSTAISLSLVPAASATLPPGGEVRETDAGPARRVVTEPSTEGADAEELSLLRTIEYTWVAPGEDALLIGFASISGQPVPEFTPVTDALSLLVETMLEALDWPPASEERS</sequence>
<accession>A0ABT2PE26</accession>
<comment type="caution">
    <text evidence="2">The sequence shown here is derived from an EMBL/GenBank/DDBJ whole genome shotgun (WGS) entry which is preliminary data.</text>
</comment>
<gene>
    <name evidence="2" type="ORF">N4R40_10005</name>
</gene>